<protein>
    <submittedName>
        <fullName evidence="1">Phytoene dehydrogenase-related protein</fullName>
    </submittedName>
</protein>
<accession>A0ABT1HTW0</accession>
<gene>
    <name evidence="1" type="ORF">LX15_002543</name>
</gene>
<dbReference type="EMBL" id="JAMTCP010000011">
    <property type="protein sequence ID" value="MCP2258845.1"/>
    <property type="molecule type" value="Genomic_DNA"/>
</dbReference>
<reference evidence="1 2" key="1">
    <citation type="submission" date="2022-06" db="EMBL/GenBank/DDBJ databases">
        <title>Genomic Encyclopedia of Archaeal and Bacterial Type Strains, Phase II (KMG-II): from individual species to whole genera.</title>
        <authorList>
            <person name="Goeker M."/>
        </authorList>
    </citation>
    <scope>NUCLEOTIDE SEQUENCE [LARGE SCALE GENOMIC DNA]</scope>
    <source>
        <strain evidence="1 2">DSM 40477</strain>
    </source>
</reference>
<dbReference type="PRINTS" id="PR00419">
    <property type="entry name" value="ADXRDTASE"/>
</dbReference>
<dbReference type="SUPFAM" id="SSF51905">
    <property type="entry name" value="FAD/NAD(P)-binding domain"/>
    <property type="match status" value="1"/>
</dbReference>
<dbReference type="RefSeq" id="WP_372502678.1">
    <property type="nucleotide sequence ID" value="NZ_JAMTCP010000011.1"/>
</dbReference>
<dbReference type="InterPro" id="IPR036188">
    <property type="entry name" value="FAD/NAD-bd_sf"/>
</dbReference>
<proteinExistence type="predicted"/>
<name>A0ABT1HTW0_STRSD</name>
<dbReference type="Gene3D" id="3.50.50.60">
    <property type="entry name" value="FAD/NAD(P)-binding domain"/>
    <property type="match status" value="2"/>
</dbReference>
<dbReference type="PANTHER" id="PTHR10668">
    <property type="entry name" value="PHYTOENE DEHYDROGENASE"/>
    <property type="match status" value="1"/>
</dbReference>
<dbReference type="Pfam" id="PF13450">
    <property type="entry name" value="NAD_binding_8"/>
    <property type="match status" value="1"/>
</dbReference>
<keyword evidence="2" id="KW-1185">Reference proteome</keyword>
<comment type="caution">
    <text evidence="1">The sequence shown here is derived from an EMBL/GenBank/DDBJ whole genome shotgun (WGS) entry which is preliminary data.</text>
</comment>
<dbReference type="Proteomes" id="UP001205311">
    <property type="component" value="Unassembled WGS sequence"/>
</dbReference>
<evidence type="ECO:0000313" key="2">
    <source>
        <dbReference type="Proteomes" id="UP001205311"/>
    </source>
</evidence>
<organism evidence="1 2">
    <name type="scientific">Streptoalloteichus tenebrarius (strain ATCC 17920 / DSM 40477 / JCM 4838 / CBS 697.72 / NBRC 16177 / NCIMB 11028 / NRRL B-12390 / A12253. 1 / ISP 5477)</name>
    <name type="common">Streptomyces tenebrarius</name>
    <dbReference type="NCBI Taxonomy" id="1933"/>
    <lineage>
        <taxon>Bacteria</taxon>
        <taxon>Bacillati</taxon>
        <taxon>Actinomycetota</taxon>
        <taxon>Actinomycetes</taxon>
        <taxon>Pseudonocardiales</taxon>
        <taxon>Pseudonocardiaceae</taxon>
        <taxon>Streptoalloteichus</taxon>
    </lineage>
</organism>
<sequence>MGGVTDVVVVGSGPNGLAAAVILARAGLAVTVVEAAPTVGGGARSAELVPGFRFDLCSAVHPMGVASPFFRAFDLARHGVEMLTPEVSYAHPLPGGRAGLAWRDLDRTVDGLGVDGRAWRRLFAPLVRRWEGVVATAMSDLRGPPADPVAALRLALRVVEQGGPTWGLRFRGPVAPALVTGVAAHTIAPPRRLVPAGAALLLATLGHAGGWPLPRGGTQVIANALVEDLRRHGGRVVTGQRVDSLAELSQARAVLLDTSPAELLRLAGDSLPQHYARWVRRFRYGNAACKVDFALAGRVPWSAPGCELAGTLHLVGTRAEAVAAEDEVARGRHAERPYVLAVQPEAVDTNRAPEGRATLSVYAHVPHGSTVDVTPAVIAQIERFAPGFRDLVLDHHTVTAANLRAHSANYVGGDIAAGAVTPWQMVFRPVPRWDPYATPLPGVYLCSASTPPGPGVHGMAGLHAARRVLRHRFRITTDPLELLRRE</sequence>
<evidence type="ECO:0000313" key="1">
    <source>
        <dbReference type="EMBL" id="MCP2258845.1"/>
    </source>
</evidence>
<dbReference type="PANTHER" id="PTHR10668:SF105">
    <property type="entry name" value="DEHYDROGENASE-RELATED"/>
    <property type="match status" value="1"/>
</dbReference>